<dbReference type="InterPro" id="IPR022803">
    <property type="entry name" value="Ribosomal_uL5_dom_sf"/>
</dbReference>
<comment type="caution">
    <text evidence="6">The sequence shown here is derived from an EMBL/GenBank/DDBJ whole genome shotgun (WGS) entry which is preliminary data.</text>
</comment>
<sequence length="270" mass="30345">MTPLFSNINRLANIKQFGLGCIKQQRSYSRLADFYNNTLRDDLTILQYNYNSEKINSTKATESKDSVNQTETKKKLSETEILLGKNPRKVPAIKQMDGQNSPKIESITVHIRMKEALVNKHNVLSGLMALQCITGQNPSVVKARTDAAAWKLRKGMPIAAKVVLRGEDMYEFMDKLTETVLPRLKEWDGLKVNSGDGLGNFSLGFSPAALGLFSEIETVYDMFPIIYGFMINIKTTASRNNDGRLLLSGFKLPFIQPRPRAAPKKGRRKN</sequence>
<evidence type="ECO:0000313" key="7">
    <source>
        <dbReference type="Proteomes" id="UP000245699"/>
    </source>
</evidence>
<dbReference type="Proteomes" id="UP000245699">
    <property type="component" value="Unassembled WGS sequence"/>
</dbReference>
<dbReference type="STRING" id="61424.A0A2T9YZ22"/>
<feature type="domain" description="Large ribosomal subunit protein uL5 C-terminal" evidence="5">
    <location>
        <begin position="157"/>
        <end position="254"/>
    </location>
</feature>
<dbReference type="SUPFAM" id="SSF55282">
    <property type="entry name" value="RL5-like"/>
    <property type="match status" value="1"/>
</dbReference>
<evidence type="ECO:0000256" key="3">
    <source>
        <dbReference type="ARBA" id="ARBA00023274"/>
    </source>
</evidence>
<keyword evidence="7" id="KW-1185">Reference proteome</keyword>
<gene>
    <name evidence="6" type="ORF">BB559_002000</name>
</gene>
<proteinExistence type="inferred from homology"/>
<evidence type="ECO:0000259" key="4">
    <source>
        <dbReference type="Pfam" id="PF00281"/>
    </source>
</evidence>
<dbReference type="EMBL" id="MBFT01000104">
    <property type="protein sequence ID" value="PVU97557.1"/>
    <property type="molecule type" value="Genomic_DNA"/>
</dbReference>
<feature type="domain" description="Large ribosomal subunit protein uL5 N-terminal" evidence="4">
    <location>
        <begin position="101"/>
        <end position="153"/>
    </location>
</feature>
<organism evidence="6 7">
    <name type="scientific">Furculomyces boomerangus</name>
    <dbReference type="NCBI Taxonomy" id="61424"/>
    <lineage>
        <taxon>Eukaryota</taxon>
        <taxon>Fungi</taxon>
        <taxon>Fungi incertae sedis</taxon>
        <taxon>Zoopagomycota</taxon>
        <taxon>Kickxellomycotina</taxon>
        <taxon>Harpellomycetes</taxon>
        <taxon>Harpellales</taxon>
        <taxon>Harpellaceae</taxon>
        <taxon>Furculomyces</taxon>
    </lineage>
</organism>
<dbReference type="GO" id="GO:0003735">
    <property type="term" value="F:structural constituent of ribosome"/>
    <property type="evidence" value="ECO:0007669"/>
    <property type="project" value="InterPro"/>
</dbReference>
<dbReference type="Gene3D" id="3.30.1440.10">
    <property type="match status" value="1"/>
</dbReference>
<dbReference type="PANTHER" id="PTHR11994">
    <property type="entry name" value="60S RIBOSOMAL PROTEIN L11-RELATED"/>
    <property type="match status" value="1"/>
</dbReference>
<dbReference type="OrthoDB" id="539541at2759"/>
<evidence type="ECO:0000313" key="6">
    <source>
        <dbReference type="EMBL" id="PVU97557.1"/>
    </source>
</evidence>
<accession>A0A2T9YZ22</accession>
<dbReference type="GO" id="GO:1990904">
    <property type="term" value="C:ribonucleoprotein complex"/>
    <property type="evidence" value="ECO:0007669"/>
    <property type="project" value="UniProtKB-KW"/>
</dbReference>
<evidence type="ECO:0000256" key="2">
    <source>
        <dbReference type="ARBA" id="ARBA00022980"/>
    </source>
</evidence>
<evidence type="ECO:0008006" key="8">
    <source>
        <dbReference type="Google" id="ProtNLM"/>
    </source>
</evidence>
<keyword evidence="3" id="KW-0687">Ribonucleoprotein</keyword>
<protein>
    <recommendedName>
        <fullName evidence="8">Ribosomal protein L5 C-terminal domain-containing protein</fullName>
    </recommendedName>
</protein>
<evidence type="ECO:0000256" key="1">
    <source>
        <dbReference type="ARBA" id="ARBA00008553"/>
    </source>
</evidence>
<evidence type="ECO:0000259" key="5">
    <source>
        <dbReference type="Pfam" id="PF00673"/>
    </source>
</evidence>
<dbReference type="Pfam" id="PF00281">
    <property type="entry name" value="Ribosomal_L5"/>
    <property type="match status" value="1"/>
</dbReference>
<dbReference type="AlphaFoldDB" id="A0A2T9YZ22"/>
<dbReference type="GO" id="GO:0006412">
    <property type="term" value="P:translation"/>
    <property type="evidence" value="ECO:0007669"/>
    <property type="project" value="InterPro"/>
</dbReference>
<dbReference type="InterPro" id="IPR002132">
    <property type="entry name" value="Ribosomal_uL5"/>
</dbReference>
<comment type="similarity">
    <text evidence="1">Belongs to the universal ribosomal protein uL5 family.</text>
</comment>
<dbReference type="GO" id="GO:0005840">
    <property type="term" value="C:ribosome"/>
    <property type="evidence" value="ECO:0007669"/>
    <property type="project" value="UniProtKB-KW"/>
</dbReference>
<reference evidence="6 7" key="1">
    <citation type="journal article" date="2018" name="MBio">
        <title>Comparative Genomics Reveals the Core Gene Toolbox for the Fungus-Insect Symbiosis.</title>
        <authorList>
            <person name="Wang Y."/>
            <person name="Stata M."/>
            <person name="Wang W."/>
            <person name="Stajich J.E."/>
            <person name="White M.M."/>
            <person name="Moncalvo J.M."/>
        </authorList>
    </citation>
    <scope>NUCLEOTIDE SEQUENCE [LARGE SCALE GENOMIC DNA]</scope>
    <source>
        <strain evidence="6 7">AUS-77-4</strain>
    </source>
</reference>
<keyword evidence="2" id="KW-0689">Ribosomal protein</keyword>
<dbReference type="InterPro" id="IPR031310">
    <property type="entry name" value="Ribosomal_uL5_N"/>
</dbReference>
<name>A0A2T9YZ22_9FUNG</name>
<dbReference type="Pfam" id="PF00673">
    <property type="entry name" value="Ribosomal_L5_C"/>
    <property type="match status" value="1"/>
</dbReference>
<dbReference type="InterPro" id="IPR031309">
    <property type="entry name" value="Ribosomal_uL5_C"/>
</dbReference>